<name>A0A2S4M2N8_9HYPH</name>
<dbReference type="PANTHER" id="PTHR36453:SF1">
    <property type="entry name" value="RIGHT HANDED BETA HELIX DOMAIN-CONTAINING PROTEIN"/>
    <property type="match status" value="1"/>
</dbReference>
<dbReference type="EMBL" id="PQFZ01000013">
    <property type="protein sequence ID" value="POR48960.1"/>
    <property type="molecule type" value="Genomic_DNA"/>
</dbReference>
<evidence type="ECO:0000313" key="3">
    <source>
        <dbReference type="EMBL" id="POR48960.1"/>
    </source>
</evidence>
<dbReference type="InterPro" id="IPR006626">
    <property type="entry name" value="PbH1"/>
</dbReference>
<reference evidence="3 4" key="1">
    <citation type="submission" date="2018-01" db="EMBL/GenBank/DDBJ databases">
        <title>Genomic Encyclopedia of Type Strains, Phase III (KMG-III): the genomes of soil and plant-associated and newly described type strains.</title>
        <authorList>
            <person name="Whitman W."/>
        </authorList>
    </citation>
    <scope>NUCLEOTIDE SEQUENCE [LARGE SCALE GENOMIC DNA]</scope>
    <source>
        <strain evidence="3 4">1131</strain>
    </source>
</reference>
<dbReference type="SMART" id="SM00710">
    <property type="entry name" value="PbH1"/>
    <property type="match status" value="9"/>
</dbReference>
<dbReference type="RefSeq" id="WP_181011952.1">
    <property type="nucleotide sequence ID" value="NZ_PQFZ01000013.1"/>
</dbReference>
<feature type="domain" description="Right handed beta helix" evidence="2">
    <location>
        <begin position="233"/>
        <end position="378"/>
    </location>
</feature>
<dbReference type="PROSITE" id="PS51318">
    <property type="entry name" value="TAT"/>
    <property type="match status" value="1"/>
</dbReference>
<feature type="domain" description="Right handed beta helix" evidence="2">
    <location>
        <begin position="150"/>
        <end position="228"/>
    </location>
</feature>
<dbReference type="Gene3D" id="2.160.20.10">
    <property type="entry name" value="Single-stranded right-handed beta-helix, Pectin lyase-like"/>
    <property type="match status" value="1"/>
</dbReference>
<organism evidence="3 4">
    <name type="scientific">Bosea psychrotolerans</name>
    <dbReference type="NCBI Taxonomy" id="1871628"/>
    <lineage>
        <taxon>Bacteria</taxon>
        <taxon>Pseudomonadati</taxon>
        <taxon>Pseudomonadota</taxon>
        <taxon>Alphaproteobacteria</taxon>
        <taxon>Hyphomicrobiales</taxon>
        <taxon>Boseaceae</taxon>
        <taxon>Bosea</taxon>
    </lineage>
</organism>
<dbReference type="InterPro" id="IPR011050">
    <property type="entry name" value="Pectin_lyase_fold/virulence"/>
</dbReference>
<dbReference type="InterPro" id="IPR022388">
    <property type="entry name" value="CHP03808"/>
</dbReference>
<dbReference type="InterPro" id="IPR006311">
    <property type="entry name" value="TAT_signal"/>
</dbReference>
<dbReference type="InterPro" id="IPR012334">
    <property type="entry name" value="Pectin_lyas_fold"/>
</dbReference>
<gene>
    <name evidence="3" type="ORF">CYD53_11391</name>
</gene>
<keyword evidence="1" id="KW-0732">Signal</keyword>
<proteinExistence type="predicted"/>
<evidence type="ECO:0000256" key="1">
    <source>
        <dbReference type="SAM" id="SignalP"/>
    </source>
</evidence>
<protein>
    <submittedName>
        <fullName evidence="3">Putative secreted repeat protein (TIGR03808 family)</fullName>
    </submittedName>
</protein>
<dbReference type="Pfam" id="PF13229">
    <property type="entry name" value="Beta_helix"/>
    <property type="match status" value="2"/>
</dbReference>
<comment type="caution">
    <text evidence="3">The sequence shown here is derived from an EMBL/GenBank/DDBJ whole genome shotgun (WGS) entry which is preliminary data.</text>
</comment>
<sequence length="459" mass="47668">MALSRRSLLAAALFGTGMAHAPGVSAQAPKRAAGSAALGQFGLEAAQFGLRAGSPDDQSRMLQNALIEAARRDAPLIVAPGRYRIANVTLPEGARLIGVPGATQFTAAQAGPILLARGIKRAALVGIGLDGLDIRIAQRSGLLSADEVLDLSLQDCEFTNAGSIGLRLDRTGGRILGNRFRSMRESALFSLDSRGLSIEQNQIEDCGNNGIQLWRSQPGDEQSIIRGNRLNRIRSDAGGDGPNGNGISLFKAGGVIIEGNSLRDCALTFIRNNSGSSVQIIGNQGRRCGETGLYAEFAFEGALITGNLVEDCAQGINVTNLDHGGRLSVVASNIIRNARKGFAPKGKELIGGAGVHVEAEAAVTGNVIEDASDIGISLGWSWGMRNLVATGNMVRKTGIGISVSLVPKERNALIANNTIAEARSGAVVGTEYGRAVTGDLTKTADARAAGVKVENNAVG</sequence>
<evidence type="ECO:0000259" key="2">
    <source>
        <dbReference type="Pfam" id="PF13229"/>
    </source>
</evidence>
<dbReference type="SUPFAM" id="SSF51126">
    <property type="entry name" value="Pectin lyase-like"/>
    <property type="match status" value="2"/>
</dbReference>
<dbReference type="PANTHER" id="PTHR36453">
    <property type="entry name" value="SECRETED PROTEIN-RELATED"/>
    <property type="match status" value="1"/>
</dbReference>
<keyword evidence="4" id="KW-1185">Reference proteome</keyword>
<feature type="chain" id="PRO_5015510408" evidence="1">
    <location>
        <begin position="22"/>
        <end position="459"/>
    </location>
</feature>
<dbReference type="Proteomes" id="UP000236919">
    <property type="component" value="Unassembled WGS sequence"/>
</dbReference>
<feature type="signal peptide" evidence="1">
    <location>
        <begin position="1"/>
        <end position="21"/>
    </location>
</feature>
<accession>A0A2S4M2N8</accession>
<dbReference type="AlphaFoldDB" id="A0A2S4M2N8"/>
<evidence type="ECO:0000313" key="4">
    <source>
        <dbReference type="Proteomes" id="UP000236919"/>
    </source>
</evidence>
<dbReference type="NCBIfam" id="TIGR03808">
    <property type="entry name" value="RR_plus_rpt_1"/>
    <property type="match status" value="1"/>
</dbReference>
<dbReference type="InterPro" id="IPR039448">
    <property type="entry name" value="Beta_helix"/>
</dbReference>